<keyword evidence="2" id="KW-0288">FMN</keyword>
<keyword evidence="1" id="KW-0285">Flavoprotein</keyword>
<dbReference type="PANTHER" id="PTHR43278">
    <property type="entry name" value="NAD(P)H-DEPENDENT FMN-CONTAINING OXIDOREDUCTASE YWQN-RELATED"/>
    <property type="match status" value="1"/>
</dbReference>
<dbReference type="Gene3D" id="3.40.50.360">
    <property type="match status" value="1"/>
</dbReference>
<dbReference type="AlphaFoldDB" id="A0A3B0RS42"/>
<dbReference type="EMBL" id="UOEH01000198">
    <property type="protein sequence ID" value="VAV96544.1"/>
    <property type="molecule type" value="Genomic_DNA"/>
</dbReference>
<dbReference type="InterPro" id="IPR005025">
    <property type="entry name" value="FMN_Rdtase-like_dom"/>
</dbReference>
<dbReference type="InterPro" id="IPR051796">
    <property type="entry name" value="ISF_SsuE-like"/>
</dbReference>
<evidence type="ECO:0000256" key="2">
    <source>
        <dbReference type="ARBA" id="ARBA00022643"/>
    </source>
</evidence>
<organism evidence="4">
    <name type="scientific">hydrothermal vent metagenome</name>
    <dbReference type="NCBI Taxonomy" id="652676"/>
    <lineage>
        <taxon>unclassified sequences</taxon>
        <taxon>metagenomes</taxon>
        <taxon>ecological metagenomes</taxon>
    </lineage>
</organism>
<dbReference type="InterPro" id="IPR029039">
    <property type="entry name" value="Flavoprotein-like_sf"/>
</dbReference>
<accession>A0A3B0RS42</accession>
<reference evidence="4" key="1">
    <citation type="submission" date="2018-06" db="EMBL/GenBank/DDBJ databases">
        <authorList>
            <person name="Zhirakovskaya E."/>
        </authorList>
    </citation>
    <scope>NUCLEOTIDE SEQUENCE</scope>
</reference>
<dbReference type="SUPFAM" id="SSF52218">
    <property type="entry name" value="Flavoproteins"/>
    <property type="match status" value="1"/>
</dbReference>
<feature type="non-terminal residue" evidence="4">
    <location>
        <position position="118"/>
    </location>
</feature>
<proteinExistence type="predicted"/>
<evidence type="ECO:0000256" key="1">
    <source>
        <dbReference type="ARBA" id="ARBA00022630"/>
    </source>
</evidence>
<sequence length="118" mass="12978">MSDGGELTEVLRRIFERPRSEVTPSEILGVLGTSNNNGNTAALARAVFAPLPNAELVNLSALSIAPYDYQNRHDKDDFLPLAEKIVAAKAIVFASPVYWYSMSAQMKVFFDRLTDLTG</sequence>
<feature type="domain" description="NADPH-dependent FMN reductase-like" evidence="3">
    <location>
        <begin position="27"/>
        <end position="114"/>
    </location>
</feature>
<gene>
    <name evidence="4" type="ORF">MNBD_ALPHA05-546</name>
</gene>
<dbReference type="GO" id="GO:0016491">
    <property type="term" value="F:oxidoreductase activity"/>
    <property type="evidence" value="ECO:0007669"/>
    <property type="project" value="InterPro"/>
</dbReference>
<dbReference type="PANTHER" id="PTHR43278:SF4">
    <property type="entry name" value="NAD(P)H-DEPENDENT FMN-CONTAINING OXIDOREDUCTASE YWQN-RELATED"/>
    <property type="match status" value="1"/>
</dbReference>
<evidence type="ECO:0000313" key="4">
    <source>
        <dbReference type="EMBL" id="VAV96544.1"/>
    </source>
</evidence>
<name>A0A3B0RS42_9ZZZZ</name>
<dbReference type="Pfam" id="PF03358">
    <property type="entry name" value="FMN_red"/>
    <property type="match status" value="1"/>
</dbReference>
<evidence type="ECO:0000259" key="3">
    <source>
        <dbReference type="Pfam" id="PF03358"/>
    </source>
</evidence>
<protein>
    <submittedName>
        <fullName evidence="4">Uncharacterized NAD(P)H oxidoreductase, YdeQ/YrkL/YwrO family</fullName>
    </submittedName>
</protein>